<sequence length="106" mass="11416">MSVIPLATAKQFLDVIHGADDGKLQMLLDGAEEEAVQYMNRANFEGPWTGFEPKPDATGAETLPPSVVVGILLLLQGVYQASPEDAEKLRMAGEIKLHPQRVCLGA</sequence>
<evidence type="ECO:0008006" key="3">
    <source>
        <dbReference type="Google" id="ProtNLM"/>
    </source>
</evidence>
<keyword evidence="2" id="KW-1185">Reference proteome</keyword>
<evidence type="ECO:0000313" key="2">
    <source>
        <dbReference type="Proteomes" id="UP000216885"/>
    </source>
</evidence>
<dbReference type="Gene3D" id="1.10.3230.30">
    <property type="entry name" value="Phage gp6-like head-tail connector protein"/>
    <property type="match status" value="1"/>
</dbReference>
<name>A0A261URT3_9BORD</name>
<reference evidence="1 2" key="1">
    <citation type="submission" date="2017-05" db="EMBL/GenBank/DDBJ databases">
        <title>Complete and WGS of Bordetella genogroups.</title>
        <authorList>
            <person name="Spilker T."/>
            <person name="LiPuma J."/>
        </authorList>
    </citation>
    <scope>NUCLEOTIDE SEQUENCE [LARGE SCALE GENOMIC DNA]</scope>
    <source>
        <strain evidence="1 2">AU9919</strain>
    </source>
</reference>
<protein>
    <recommendedName>
        <fullName evidence="3">Phage gp6-like head-tail connector protein</fullName>
    </recommendedName>
</protein>
<accession>A0A261URT3</accession>
<organism evidence="1 2">
    <name type="scientific">Bordetella genomosp. 4</name>
    <dbReference type="NCBI Taxonomy" id="463044"/>
    <lineage>
        <taxon>Bacteria</taxon>
        <taxon>Pseudomonadati</taxon>
        <taxon>Pseudomonadota</taxon>
        <taxon>Betaproteobacteria</taxon>
        <taxon>Burkholderiales</taxon>
        <taxon>Alcaligenaceae</taxon>
        <taxon>Bordetella</taxon>
    </lineage>
</organism>
<comment type="caution">
    <text evidence="1">The sequence shown here is derived from an EMBL/GenBank/DDBJ whole genome shotgun (WGS) entry which is preliminary data.</text>
</comment>
<dbReference type="RefSeq" id="WP_094837146.1">
    <property type="nucleotide sequence ID" value="NZ_NEVQ01000003.1"/>
</dbReference>
<evidence type="ECO:0000313" key="1">
    <source>
        <dbReference type="EMBL" id="OZI64614.1"/>
    </source>
</evidence>
<dbReference type="Proteomes" id="UP000216885">
    <property type="component" value="Unassembled WGS sequence"/>
</dbReference>
<gene>
    <name evidence="1" type="ORF">CAL20_02885</name>
</gene>
<dbReference type="CDD" id="cd08054">
    <property type="entry name" value="gp6"/>
    <property type="match status" value="1"/>
</dbReference>
<dbReference type="EMBL" id="NEVQ01000003">
    <property type="protein sequence ID" value="OZI64614.1"/>
    <property type="molecule type" value="Genomic_DNA"/>
</dbReference>
<dbReference type="AlphaFoldDB" id="A0A261URT3"/>
<proteinExistence type="predicted"/>